<dbReference type="PANTHER" id="PTHR24343">
    <property type="entry name" value="SERINE/THREONINE KINASE"/>
    <property type="match status" value="1"/>
</dbReference>
<dbReference type="Pfam" id="PF00069">
    <property type="entry name" value="Pkinase"/>
    <property type="match status" value="1"/>
</dbReference>
<dbReference type="GO" id="GO:0004674">
    <property type="term" value="F:protein serine/threonine kinase activity"/>
    <property type="evidence" value="ECO:0007669"/>
    <property type="project" value="UniProtKB-KW"/>
</dbReference>
<evidence type="ECO:0000259" key="12">
    <source>
        <dbReference type="PROSITE" id="PS50011"/>
    </source>
</evidence>
<dbReference type="Proteomes" id="UP000757232">
    <property type="component" value="Unassembled WGS sequence"/>
</dbReference>
<proteinExistence type="inferred from homology"/>
<keyword evidence="6 9" id="KW-0067">ATP-binding</keyword>
<dbReference type="GO" id="GO:0005634">
    <property type="term" value="C:nucleus"/>
    <property type="evidence" value="ECO:0007669"/>
    <property type="project" value="TreeGrafter"/>
</dbReference>
<evidence type="ECO:0000313" key="13">
    <source>
        <dbReference type="EMBL" id="OCB88843.1"/>
    </source>
</evidence>
<dbReference type="PANTHER" id="PTHR24343:SF541">
    <property type="entry name" value="SERINE_THREONINE-PROTEIN KINASE SKS1-RELATED"/>
    <property type="match status" value="1"/>
</dbReference>
<evidence type="ECO:0000256" key="2">
    <source>
        <dbReference type="ARBA" id="ARBA00022527"/>
    </source>
</evidence>
<protein>
    <recommendedName>
        <fullName evidence="1">non-specific serine/threonine protein kinase</fullName>
        <ecNumber evidence="1">2.7.11.1</ecNumber>
    </recommendedName>
</protein>
<evidence type="ECO:0000256" key="1">
    <source>
        <dbReference type="ARBA" id="ARBA00012513"/>
    </source>
</evidence>
<dbReference type="SMART" id="SM00220">
    <property type="entry name" value="S_TKc"/>
    <property type="match status" value="1"/>
</dbReference>
<keyword evidence="14" id="KW-1185">Reference proteome</keyword>
<keyword evidence="4 9" id="KW-0547">Nucleotide-binding</keyword>
<comment type="catalytic activity">
    <reaction evidence="7">
        <text>L-threonyl-[protein] + ATP = O-phospho-L-threonyl-[protein] + ADP + H(+)</text>
        <dbReference type="Rhea" id="RHEA:46608"/>
        <dbReference type="Rhea" id="RHEA-COMP:11060"/>
        <dbReference type="Rhea" id="RHEA-COMP:11605"/>
        <dbReference type="ChEBI" id="CHEBI:15378"/>
        <dbReference type="ChEBI" id="CHEBI:30013"/>
        <dbReference type="ChEBI" id="CHEBI:30616"/>
        <dbReference type="ChEBI" id="CHEBI:61977"/>
        <dbReference type="ChEBI" id="CHEBI:456216"/>
        <dbReference type="EC" id="2.7.11.1"/>
    </reaction>
</comment>
<dbReference type="PROSITE" id="PS50011">
    <property type="entry name" value="PROTEIN_KINASE_DOM"/>
    <property type="match status" value="1"/>
</dbReference>
<evidence type="ECO:0000313" key="14">
    <source>
        <dbReference type="Proteomes" id="UP000757232"/>
    </source>
</evidence>
<dbReference type="GO" id="GO:0005737">
    <property type="term" value="C:cytoplasm"/>
    <property type="evidence" value="ECO:0007669"/>
    <property type="project" value="TreeGrafter"/>
</dbReference>
<evidence type="ECO:0000256" key="7">
    <source>
        <dbReference type="ARBA" id="ARBA00047899"/>
    </source>
</evidence>
<dbReference type="PROSITE" id="PS00108">
    <property type="entry name" value="PROTEIN_KINASE_ST"/>
    <property type="match status" value="1"/>
</dbReference>
<evidence type="ECO:0000256" key="3">
    <source>
        <dbReference type="ARBA" id="ARBA00022679"/>
    </source>
</evidence>
<comment type="catalytic activity">
    <reaction evidence="8">
        <text>L-seryl-[protein] + ATP = O-phospho-L-seryl-[protein] + ADP + H(+)</text>
        <dbReference type="Rhea" id="RHEA:17989"/>
        <dbReference type="Rhea" id="RHEA-COMP:9863"/>
        <dbReference type="Rhea" id="RHEA-COMP:11604"/>
        <dbReference type="ChEBI" id="CHEBI:15378"/>
        <dbReference type="ChEBI" id="CHEBI:29999"/>
        <dbReference type="ChEBI" id="CHEBI:30616"/>
        <dbReference type="ChEBI" id="CHEBI:83421"/>
        <dbReference type="ChEBI" id="CHEBI:456216"/>
        <dbReference type="EC" id="2.7.11.1"/>
    </reaction>
</comment>
<keyword evidence="5" id="KW-0418">Kinase</keyword>
<dbReference type="InterPro" id="IPR017441">
    <property type="entry name" value="Protein_kinase_ATP_BS"/>
</dbReference>
<dbReference type="GO" id="GO:0005524">
    <property type="term" value="F:ATP binding"/>
    <property type="evidence" value="ECO:0007669"/>
    <property type="project" value="UniProtKB-UniRule"/>
</dbReference>
<evidence type="ECO:0000256" key="8">
    <source>
        <dbReference type="ARBA" id="ARBA00048679"/>
    </source>
</evidence>
<gene>
    <name evidence="13" type="ORF">A7U60_g3938</name>
</gene>
<evidence type="ECO:0000256" key="9">
    <source>
        <dbReference type="PROSITE-ProRule" id="PRU10141"/>
    </source>
</evidence>
<dbReference type="EMBL" id="LNZH02000168">
    <property type="protein sequence ID" value="OCB88843.1"/>
    <property type="molecule type" value="Genomic_DNA"/>
</dbReference>
<dbReference type="EC" id="2.7.11.1" evidence="1"/>
<sequence length="474" mass="53589">MAETFEFDQIENVQIPCLLNRKIDNGRFKLIKRIGHGGYSVVYLAVNLFHHPRSSYPSRVAVKCLLASRKQKFQREVEIHKRAARHVRGVIRIYRTLQEGDLFFVILEYCPQGDLFSAITESRTFLGNDRLIKGVFIQLIEIIMLLHNVGIYHRDLKPENVLCVLSPQDLRKGQPTNVLLADFGLATENPMSESFGCGSYYYMTPECLAGSYSTRVKAYSSPAADIWALGIMLVNLVCGRSPWKAAMLTDPSFRRFARDCRWLRQMLPLSMPAYNFLSWIFKSHGNNICMSELRRRFLKIDTFYMTRAELAEADKTARLVASDWMLNMPLQDVDIEGDGNITHMDEVDQQQLFDDSIHVDPGDNNSDTSVSSCSNTDTYSFSSPAPSSNWTTPFSSVGGRSTNSASSSSESDFPITPETKPVRPAESVPELPKGQQPIASENWVLSADEVHSFHKTLSTHVLQHETLEVERLVL</sequence>
<dbReference type="InterPro" id="IPR000719">
    <property type="entry name" value="Prot_kinase_dom"/>
</dbReference>
<accession>A0A9Q5HZE9</accession>
<evidence type="ECO:0000256" key="5">
    <source>
        <dbReference type="ARBA" id="ARBA00022777"/>
    </source>
</evidence>
<feature type="region of interest" description="Disordered" evidence="11">
    <location>
        <begin position="356"/>
        <end position="435"/>
    </location>
</feature>
<name>A0A9Q5HZE9_SANBA</name>
<dbReference type="AlphaFoldDB" id="A0A9Q5HZE9"/>
<feature type="compositionally biased region" description="Low complexity" evidence="11">
    <location>
        <begin position="395"/>
        <end position="411"/>
    </location>
</feature>
<dbReference type="InterPro" id="IPR008271">
    <property type="entry name" value="Ser/Thr_kinase_AS"/>
</dbReference>
<evidence type="ECO:0000256" key="6">
    <source>
        <dbReference type="ARBA" id="ARBA00022840"/>
    </source>
</evidence>
<comment type="caution">
    <text evidence="13">The sequence shown here is derived from an EMBL/GenBank/DDBJ whole genome shotgun (WGS) entry which is preliminary data.</text>
</comment>
<dbReference type="SUPFAM" id="SSF56112">
    <property type="entry name" value="Protein kinase-like (PK-like)"/>
    <property type="match status" value="1"/>
</dbReference>
<keyword evidence="2 10" id="KW-0723">Serine/threonine-protein kinase</keyword>
<feature type="binding site" evidence="9">
    <location>
        <position position="63"/>
    </location>
    <ligand>
        <name>ATP</name>
        <dbReference type="ChEBI" id="CHEBI:30616"/>
    </ligand>
</feature>
<organism evidence="13 14">
    <name type="scientific">Sanghuangporus baumii</name>
    <name type="common">Phellinus baumii</name>
    <dbReference type="NCBI Taxonomy" id="108892"/>
    <lineage>
        <taxon>Eukaryota</taxon>
        <taxon>Fungi</taxon>
        <taxon>Dikarya</taxon>
        <taxon>Basidiomycota</taxon>
        <taxon>Agaricomycotina</taxon>
        <taxon>Agaricomycetes</taxon>
        <taxon>Hymenochaetales</taxon>
        <taxon>Hymenochaetaceae</taxon>
        <taxon>Sanghuangporus</taxon>
    </lineage>
</organism>
<dbReference type="PROSITE" id="PS00107">
    <property type="entry name" value="PROTEIN_KINASE_ATP"/>
    <property type="match status" value="1"/>
</dbReference>
<dbReference type="InterPro" id="IPR011009">
    <property type="entry name" value="Kinase-like_dom_sf"/>
</dbReference>
<evidence type="ECO:0000256" key="10">
    <source>
        <dbReference type="RuleBase" id="RU000304"/>
    </source>
</evidence>
<keyword evidence="3" id="KW-0808">Transferase</keyword>
<evidence type="ECO:0000256" key="11">
    <source>
        <dbReference type="SAM" id="MobiDB-lite"/>
    </source>
</evidence>
<reference evidence="13" key="1">
    <citation type="submission" date="2016-06" db="EMBL/GenBank/DDBJ databases">
        <title>Draft Genome sequence of the fungus Inonotus baumii.</title>
        <authorList>
            <person name="Zhu H."/>
            <person name="Lin W."/>
        </authorList>
    </citation>
    <scope>NUCLEOTIDE SEQUENCE</scope>
    <source>
        <strain evidence="13">821</strain>
    </source>
</reference>
<comment type="similarity">
    <text evidence="10">Belongs to the protein kinase superfamily.</text>
</comment>
<feature type="compositionally biased region" description="Polar residues" evidence="11">
    <location>
        <begin position="363"/>
        <end position="394"/>
    </location>
</feature>
<feature type="domain" description="Protein kinase" evidence="12">
    <location>
        <begin position="28"/>
        <end position="304"/>
    </location>
</feature>
<dbReference type="Gene3D" id="1.10.510.10">
    <property type="entry name" value="Transferase(Phosphotransferase) domain 1"/>
    <property type="match status" value="1"/>
</dbReference>
<dbReference type="OrthoDB" id="541276at2759"/>
<evidence type="ECO:0000256" key="4">
    <source>
        <dbReference type="ARBA" id="ARBA00022741"/>
    </source>
</evidence>